<gene>
    <name evidence="1" type="ORF">dnm_039490</name>
</gene>
<dbReference type="InterPro" id="IPR014985">
    <property type="entry name" value="WbqC"/>
</dbReference>
<evidence type="ECO:0000313" key="2">
    <source>
        <dbReference type="Proteomes" id="UP000663722"/>
    </source>
</evidence>
<dbReference type="AlphaFoldDB" id="A0A975BMU1"/>
<sequence>MNVSMMQPTFLPWQGYFELIYKADVFIFLDDFQFSVQGYHQRNRLFINKNKADWHTVPIDKKSSFKKALNETKINENIPWRKKMWKRIKQNYGKTPYFDMIALFLEKWLLSTYNSLAEQNMIFIRYVCESFAWKRKFVLSSSYPSEKKRSEHVVELLRRCNAKQYYCAYGSFDYMLEDKVFPLDDIDVFFQNYDPRPYKQILSDNFIPYLSVLDALFNIGFDATADLIVNGTEKWMTWEDMLSLYAKEF</sequence>
<keyword evidence="2" id="KW-1185">Reference proteome</keyword>
<dbReference type="Proteomes" id="UP000663722">
    <property type="component" value="Chromosome"/>
</dbReference>
<evidence type="ECO:0008006" key="3">
    <source>
        <dbReference type="Google" id="ProtNLM"/>
    </source>
</evidence>
<organism evidence="1 2">
    <name type="scientific">Desulfonema magnum</name>
    <dbReference type="NCBI Taxonomy" id="45655"/>
    <lineage>
        <taxon>Bacteria</taxon>
        <taxon>Pseudomonadati</taxon>
        <taxon>Thermodesulfobacteriota</taxon>
        <taxon>Desulfobacteria</taxon>
        <taxon>Desulfobacterales</taxon>
        <taxon>Desulfococcaceae</taxon>
        <taxon>Desulfonema</taxon>
    </lineage>
</organism>
<accession>A0A975BMU1</accession>
<dbReference type="KEGG" id="dmm:dnm_039490"/>
<dbReference type="EMBL" id="CP061800">
    <property type="protein sequence ID" value="QTA87909.1"/>
    <property type="molecule type" value="Genomic_DNA"/>
</dbReference>
<dbReference type="Pfam" id="PF08889">
    <property type="entry name" value="WbqC"/>
    <property type="match status" value="1"/>
</dbReference>
<reference evidence="1" key="1">
    <citation type="journal article" date="2021" name="Microb. Physiol.">
        <title>Proteogenomic Insights into the Physiology of Marine, Sulfate-Reducing, Filamentous Desulfonema limicola and Desulfonema magnum.</title>
        <authorList>
            <person name="Schnaars V."/>
            <person name="Wohlbrand L."/>
            <person name="Scheve S."/>
            <person name="Hinrichs C."/>
            <person name="Reinhardt R."/>
            <person name="Rabus R."/>
        </authorList>
    </citation>
    <scope>NUCLEOTIDE SEQUENCE</scope>
    <source>
        <strain evidence="1">4be13</strain>
    </source>
</reference>
<name>A0A975BMU1_9BACT</name>
<protein>
    <recommendedName>
        <fullName evidence="3">WbqC family protein</fullName>
    </recommendedName>
</protein>
<proteinExistence type="predicted"/>
<evidence type="ECO:0000313" key="1">
    <source>
        <dbReference type="EMBL" id="QTA87909.1"/>
    </source>
</evidence>